<evidence type="ECO:0000256" key="1">
    <source>
        <dbReference type="ARBA" id="ARBA00004170"/>
    </source>
</evidence>
<dbReference type="AlphaFoldDB" id="A0AAU9KYA4"/>
<evidence type="ECO:0000256" key="10">
    <source>
        <dbReference type="ARBA" id="ARBA00022912"/>
    </source>
</evidence>
<dbReference type="GO" id="GO:0010142">
    <property type="term" value="P:farnesyl diphosphate biosynthetic process, mevalonate pathway"/>
    <property type="evidence" value="ECO:0007669"/>
    <property type="project" value="TreeGrafter"/>
</dbReference>
<evidence type="ECO:0000313" key="15">
    <source>
        <dbReference type="EMBL" id="CAH0515342.1"/>
    </source>
</evidence>
<evidence type="ECO:0000256" key="5">
    <source>
        <dbReference type="ARBA" id="ARBA00022723"/>
    </source>
</evidence>
<keyword evidence="12" id="KW-1133">Transmembrane helix</keyword>
<keyword evidence="9" id="KW-0067">ATP-binding</keyword>
<dbReference type="EMBL" id="CAKKTJ010000168">
    <property type="protein sequence ID" value="CAH0477419.1"/>
    <property type="molecule type" value="Genomic_DNA"/>
</dbReference>
<dbReference type="InterPro" id="IPR036457">
    <property type="entry name" value="PPM-type-like_dom_sf"/>
</dbReference>
<dbReference type="CDD" id="cd00143">
    <property type="entry name" value="PP2Cc"/>
    <property type="match status" value="1"/>
</dbReference>
<dbReference type="PANTHER" id="PTHR31814:SF2">
    <property type="entry name" value="PHOSPHOMEVALONATE KINASE"/>
    <property type="match status" value="1"/>
</dbReference>
<keyword evidence="7" id="KW-0418">Kinase</keyword>
<dbReference type="GO" id="GO:0016020">
    <property type="term" value="C:membrane"/>
    <property type="evidence" value="ECO:0007669"/>
    <property type="project" value="UniProtKB-SubCell"/>
</dbReference>
<dbReference type="EMBL" id="CAKLCB010000109">
    <property type="protein sequence ID" value="CAH0515342.1"/>
    <property type="molecule type" value="Genomic_DNA"/>
</dbReference>
<evidence type="ECO:0000256" key="8">
    <source>
        <dbReference type="ARBA" id="ARBA00022801"/>
    </source>
</evidence>
<dbReference type="InterPro" id="IPR001932">
    <property type="entry name" value="PPM-type_phosphatase-like_dom"/>
</dbReference>
<dbReference type="Gene3D" id="3.60.40.10">
    <property type="entry name" value="PPM-type phosphatase domain"/>
    <property type="match status" value="1"/>
</dbReference>
<dbReference type="Proteomes" id="UP001158986">
    <property type="component" value="Unassembled WGS sequence"/>
</dbReference>
<keyword evidence="4" id="KW-0808">Transferase</keyword>
<keyword evidence="16" id="KW-1185">Reference proteome</keyword>
<evidence type="ECO:0000256" key="6">
    <source>
        <dbReference type="ARBA" id="ARBA00022741"/>
    </source>
</evidence>
<dbReference type="GO" id="GO:0004721">
    <property type="term" value="F:phosphoprotein phosphatase activity"/>
    <property type="evidence" value="ECO:0007669"/>
    <property type="project" value="UniProtKB-KW"/>
</dbReference>
<organism evidence="14 17">
    <name type="scientific">Peronospora belbahrii</name>
    <dbReference type="NCBI Taxonomy" id="622444"/>
    <lineage>
        <taxon>Eukaryota</taxon>
        <taxon>Sar</taxon>
        <taxon>Stramenopiles</taxon>
        <taxon>Oomycota</taxon>
        <taxon>Peronosporomycetes</taxon>
        <taxon>Peronosporales</taxon>
        <taxon>Peronosporaceae</taxon>
        <taxon>Peronospora</taxon>
    </lineage>
</organism>
<dbReference type="InterPro" id="IPR020568">
    <property type="entry name" value="Ribosomal_Su5_D2-typ_SF"/>
</dbReference>
<evidence type="ECO:0000256" key="3">
    <source>
        <dbReference type="ARBA" id="ARBA00012958"/>
    </source>
</evidence>
<dbReference type="GO" id="GO:0005524">
    <property type="term" value="F:ATP binding"/>
    <property type="evidence" value="ECO:0007669"/>
    <property type="project" value="UniProtKB-KW"/>
</dbReference>
<proteinExistence type="inferred from homology"/>
<accession>A0AAU9KYA4</accession>
<dbReference type="SMART" id="SM00332">
    <property type="entry name" value="PP2Cc"/>
    <property type="match status" value="1"/>
</dbReference>
<keyword evidence="12" id="KW-0812">Transmembrane</keyword>
<dbReference type="Gene3D" id="3.30.230.10">
    <property type="match status" value="1"/>
</dbReference>
<keyword evidence="8 11" id="KW-0378">Hydrolase</keyword>
<keyword evidence="5" id="KW-0479">Metal-binding</keyword>
<keyword evidence="10 11" id="KW-0904">Protein phosphatase</keyword>
<evidence type="ECO:0000256" key="7">
    <source>
        <dbReference type="ARBA" id="ARBA00022777"/>
    </source>
</evidence>
<feature type="transmembrane region" description="Helical" evidence="12">
    <location>
        <begin position="138"/>
        <end position="158"/>
    </location>
</feature>
<dbReference type="PANTHER" id="PTHR31814">
    <property type="match status" value="1"/>
</dbReference>
<dbReference type="GO" id="GO:0005777">
    <property type="term" value="C:peroxisome"/>
    <property type="evidence" value="ECO:0007669"/>
    <property type="project" value="TreeGrafter"/>
</dbReference>
<dbReference type="PROSITE" id="PS51746">
    <property type="entry name" value="PPM_2"/>
    <property type="match status" value="1"/>
</dbReference>
<comment type="caution">
    <text evidence="14">The sequence shown here is derived from an EMBL/GenBank/DDBJ whole genome shotgun (WGS) entry which is preliminary data.</text>
</comment>
<dbReference type="InterPro" id="IPR014721">
    <property type="entry name" value="Ribsml_uS5_D2-typ_fold_subgr"/>
</dbReference>
<evidence type="ECO:0000256" key="9">
    <source>
        <dbReference type="ARBA" id="ARBA00022840"/>
    </source>
</evidence>
<dbReference type="EC" id="2.7.4.2" evidence="3"/>
<dbReference type="InterPro" id="IPR035102">
    <property type="entry name" value="Phosphomevalonate_kinase"/>
</dbReference>
<feature type="domain" description="PPM-type phosphatase" evidence="13">
    <location>
        <begin position="530"/>
        <end position="906"/>
    </location>
</feature>
<evidence type="ECO:0000313" key="17">
    <source>
        <dbReference type="Proteomes" id="UP001160483"/>
    </source>
</evidence>
<dbReference type="GO" id="GO:0019287">
    <property type="term" value="P:isopentenyl diphosphate biosynthetic process, mevalonate pathway"/>
    <property type="evidence" value="ECO:0007669"/>
    <property type="project" value="TreeGrafter"/>
</dbReference>
<dbReference type="SUPFAM" id="SSF81606">
    <property type="entry name" value="PP2C-like"/>
    <property type="match status" value="1"/>
</dbReference>
<evidence type="ECO:0000256" key="4">
    <source>
        <dbReference type="ARBA" id="ARBA00022679"/>
    </source>
</evidence>
<dbReference type="PROSITE" id="PS01032">
    <property type="entry name" value="PPM_1"/>
    <property type="match status" value="1"/>
</dbReference>
<protein>
    <recommendedName>
        <fullName evidence="3">phosphomevalonate kinase</fullName>
        <ecNumber evidence="3">2.7.4.2</ecNumber>
    </recommendedName>
</protein>
<name>A0AAU9KYA4_9STRA</name>
<evidence type="ECO:0000256" key="11">
    <source>
        <dbReference type="RuleBase" id="RU003465"/>
    </source>
</evidence>
<keyword evidence="6" id="KW-0547">Nucleotide-binding</keyword>
<dbReference type="GO" id="GO:0004631">
    <property type="term" value="F:phosphomevalonate kinase activity"/>
    <property type="evidence" value="ECO:0007669"/>
    <property type="project" value="UniProtKB-EC"/>
</dbReference>
<keyword evidence="12" id="KW-0472">Membrane</keyword>
<dbReference type="Proteomes" id="UP001160483">
    <property type="component" value="Unassembled WGS sequence"/>
</dbReference>
<dbReference type="InterPro" id="IPR006204">
    <property type="entry name" value="GHMP_kinase_N_dom"/>
</dbReference>
<comment type="pathway">
    <text evidence="2">Isoprenoid biosynthesis; isopentenyl diphosphate biosynthesis via mevalonate pathway; isopentenyl diphosphate from (R)-mevalonate: step 2/3.</text>
</comment>
<dbReference type="InterPro" id="IPR000222">
    <property type="entry name" value="PP2C_BS"/>
</dbReference>
<comment type="similarity">
    <text evidence="11">Belongs to the PP2C family.</text>
</comment>
<evidence type="ECO:0000313" key="16">
    <source>
        <dbReference type="Proteomes" id="UP001158986"/>
    </source>
</evidence>
<dbReference type="SUPFAM" id="SSF54211">
    <property type="entry name" value="Ribosomal protein S5 domain 2-like"/>
    <property type="match status" value="1"/>
</dbReference>
<evidence type="ECO:0000256" key="2">
    <source>
        <dbReference type="ARBA" id="ARBA00005017"/>
    </source>
</evidence>
<dbReference type="GO" id="GO:0046872">
    <property type="term" value="F:metal ion binding"/>
    <property type="evidence" value="ECO:0007669"/>
    <property type="project" value="UniProtKB-KW"/>
</dbReference>
<dbReference type="Pfam" id="PF00288">
    <property type="entry name" value="GHMP_kinases_N"/>
    <property type="match status" value="1"/>
</dbReference>
<evidence type="ECO:0000313" key="14">
    <source>
        <dbReference type="EMBL" id="CAH0477419.1"/>
    </source>
</evidence>
<evidence type="ECO:0000259" key="13">
    <source>
        <dbReference type="PROSITE" id="PS51746"/>
    </source>
</evidence>
<sequence length="944" mass="105415">MATRLSKWSRLFPLTVESKQLNQLITGWIEKQKSNGQFRFKLRKHSDRNVYIQETILCVVNAIAELNEFKRDNTFCVLLETKKSVYVTLYGDNDFYSQVKTLQDAKLPLCRDSLRSLEAFLPPTIKEHGGEKVALKTGLGSSAALVTSLVAALVAFFVPSIRFQERQKDLELVHNLAQLSHCYVQRKIGSGFDVSAACFGSQIYTRFPVSILNAFTSEDAMKPKEMIRCITDHELWDTSSRVKSLRLPSAFHLMMGDVSTGSATVSMVRQVLDWQTSQPDHAQRIMDAIDRHNMEIEKGFAEVGKLEACLSTPFDYEAIAGLNCNQWSTMNGKIGAALLRIREAYACIRELMREMGTLAGVPIEPPEQTAILDATLAIPGVLLAGVPGAGGYDAICVIVIHASVLQIVEDLWVQWTSTHPNHVICPLLCDIDHGLAISSPVKSGLQVHSCLERKSSLQIREEMMSKQCLSRLQMAVTSNQSNEQNVSKRKIREEDGVERDRIVKASYVPCNNEELGRMEQEQHEGFLIDGLRFATESWTGMKSSNEDRHAFSVDVFPGPVFGIFDGHGGTFSADFLSRRLIKTTASVIRQGMGENAFFDLRCSQLQSSREKLRKDALIEQATLLRQQLAQVETMRSDTAVESSDDELRILVEQLHGTLLQMDSEMKQIDAEEAARREKRRQWYNRQHTCFVKSFKDAFERVDALILQKNPSQDGSTALLVWFLADSVDAVDENKKKDKPQPHELSFYTVNVGDCRAVMCRGGRGVLLTSDHKPDRADEKQRIENAGGFVGKIGGISRVYSSAGAGLSMQREASTYLAVSRAFGDRSLKTPTSLVSCEPEVTRYHVHTEDLFLVLACDGIWDVLSEQDVVDIALPHFHDAKAATNAIVKTAYKKGSVDNLTATVIQFGWKSDGQLQQAIDNSKVMKASSLKENTTAEEEIDMFNL</sequence>
<evidence type="ECO:0000256" key="12">
    <source>
        <dbReference type="SAM" id="Phobius"/>
    </source>
</evidence>
<reference evidence="14 16" key="1">
    <citation type="submission" date="2021-11" db="EMBL/GenBank/DDBJ databases">
        <authorList>
            <person name="Islam A."/>
            <person name="Islam S."/>
            <person name="Flora M.S."/>
            <person name="Rahman M."/>
            <person name="Ziaur R.M."/>
            <person name="Epstein J.H."/>
            <person name="Hassan M."/>
            <person name="Klassen M."/>
            <person name="Woodard K."/>
            <person name="Webb A."/>
            <person name="Webby R.J."/>
            <person name="El Zowalaty M.E."/>
        </authorList>
    </citation>
    <scope>NUCLEOTIDE SEQUENCE</scope>
    <source>
        <strain evidence="15">Pbs1</strain>
        <strain evidence="14">Pbs3</strain>
    </source>
</reference>
<dbReference type="Pfam" id="PF00481">
    <property type="entry name" value="PP2C"/>
    <property type="match status" value="1"/>
</dbReference>
<gene>
    <name evidence="15" type="ORF">PBS001_LOCUS2055</name>
    <name evidence="14" type="ORF">PBS003_LOCUS4168</name>
</gene>
<comment type="subcellular location">
    <subcellularLocation>
        <location evidence="1">Membrane</location>
        <topology evidence="1">Peripheral membrane protein</topology>
    </subcellularLocation>
</comment>